<reference evidence="1" key="1">
    <citation type="submission" date="2018-11" db="EMBL/GenBank/DDBJ databases">
        <authorList>
            <consortium name="Pathogen Informatics"/>
        </authorList>
    </citation>
    <scope>NUCLEOTIDE SEQUENCE</scope>
</reference>
<dbReference type="EMBL" id="CAAALY010004324">
    <property type="protein sequence ID" value="VEL08588.1"/>
    <property type="molecule type" value="Genomic_DNA"/>
</dbReference>
<gene>
    <name evidence="1" type="ORF">PXEA_LOCUS2028</name>
</gene>
<protein>
    <submittedName>
        <fullName evidence="1">Uncharacterized protein</fullName>
    </submittedName>
</protein>
<evidence type="ECO:0000313" key="2">
    <source>
        <dbReference type="Proteomes" id="UP000784294"/>
    </source>
</evidence>
<dbReference type="AlphaFoldDB" id="A0A448WCX9"/>
<dbReference type="Proteomes" id="UP000784294">
    <property type="component" value="Unassembled WGS sequence"/>
</dbReference>
<proteinExistence type="predicted"/>
<accession>A0A448WCX9</accession>
<name>A0A448WCX9_9PLAT</name>
<keyword evidence="2" id="KW-1185">Reference proteome</keyword>
<comment type="caution">
    <text evidence="1">The sequence shown here is derived from an EMBL/GenBank/DDBJ whole genome shotgun (WGS) entry which is preliminary data.</text>
</comment>
<sequence length="191" mass="20385">MPLDIISRQLGSIRPLGTSDPPCGPDANTEGLSTNISTLHFMLGDVSHGHPTAQMASVNLLDRLLSLFSVPIDAGSADGSRTKRSLPFSGVTAKKLLEDLFKQNILEYLIDRLTNELSLLEKHLLGQTLTDKLDSSDGASVTGIQFSGGKQTTTAASASAFFFSQVVLAFFCRIATHPHGAKVCEPLCDVI</sequence>
<organism evidence="1 2">
    <name type="scientific">Protopolystoma xenopodis</name>
    <dbReference type="NCBI Taxonomy" id="117903"/>
    <lineage>
        <taxon>Eukaryota</taxon>
        <taxon>Metazoa</taxon>
        <taxon>Spiralia</taxon>
        <taxon>Lophotrochozoa</taxon>
        <taxon>Platyhelminthes</taxon>
        <taxon>Monogenea</taxon>
        <taxon>Polyopisthocotylea</taxon>
        <taxon>Polystomatidea</taxon>
        <taxon>Polystomatidae</taxon>
        <taxon>Protopolystoma</taxon>
    </lineage>
</organism>
<evidence type="ECO:0000313" key="1">
    <source>
        <dbReference type="EMBL" id="VEL08588.1"/>
    </source>
</evidence>